<feature type="compositionally biased region" description="Basic and acidic residues" evidence="7">
    <location>
        <begin position="402"/>
        <end position="419"/>
    </location>
</feature>
<keyword evidence="6" id="KW-0175">Coiled coil</keyword>
<evidence type="ECO:0000256" key="6">
    <source>
        <dbReference type="SAM" id="Coils"/>
    </source>
</evidence>
<feature type="region of interest" description="Disordered" evidence="7">
    <location>
        <begin position="402"/>
        <end position="421"/>
    </location>
</feature>
<reference evidence="9" key="1">
    <citation type="submission" date="2015-09" db="EMBL/GenBank/DDBJ databases">
        <authorList>
            <consortium name="Pathogen Informatics"/>
        </authorList>
    </citation>
    <scope>NUCLEOTIDE SEQUENCE [LARGE SCALE GENOMIC DNA]</scope>
    <source>
        <strain evidence="9">Lake Konstanz</strain>
    </source>
</reference>
<dbReference type="EMBL" id="CYKH01000403">
    <property type="protein sequence ID" value="CUF77808.1"/>
    <property type="molecule type" value="Genomic_DNA"/>
</dbReference>
<evidence type="ECO:0000256" key="3">
    <source>
        <dbReference type="ARBA" id="ARBA00022490"/>
    </source>
</evidence>
<dbReference type="GO" id="GO:0005737">
    <property type="term" value="C:cytoplasm"/>
    <property type="evidence" value="ECO:0007669"/>
    <property type="project" value="TreeGrafter"/>
</dbReference>
<feature type="compositionally biased region" description="Polar residues" evidence="7">
    <location>
        <begin position="56"/>
        <end position="67"/>
    </location>
</feature>
<comment type="subcellular location">
    <subcellularLocation>
        <location evidence="2">Cell projection</location>
    </subcellularLocation>
    <subcellularLocation>
        <location evidence="1">Cytoplasm</location>
        <location evidence="1">Cytoskeleton</location>
    </subcellularLocation>
</comment>
<sequence>MADLKLANVNGTLNFSPSLQAMESHRVVAALEKAIERLQLLTLLNYEAAADATALNNTSANGGSTTRGDGKDKTKNGSTQGGPAGGEDKGVGSLLDEQKRLEARYEQLLVATKKVHHNPLDPALDALCFAHVENSERKAHVDELARISTKLKEQSKMLCRQLKENPNDADNWKKITTERSELIVLLSACVREITSSAAANFDASANDPSAAAATYELYAKKVLDEQSAQIWADDLVKKEKEINQNVKQLQSEVKMERQNKERELEECHKKLTELKTELRLLKREVKERSEKMRAETEAAAEGQQRKALDVQRFVRKDISSLRDQMHNEQQVHQDFMSHVNERSKALDEVAAHWDHKNQVEIKKVEGRKVDVEQNRKETADKLKDKSEARILALEEHRLRVEEKRIEESEKTSRETRANDEYGAATKLEAALKGLFTRLALVSLKKKAGKKKR</sequence>
<dbReference type="OrthoDB" id="10254713at2759"/>
<dbReference type="PANTHER" id="PTHR14871">
    <property type="entry name" value="DYNEIN REGULATORY COMPLEX PROTEIN 9"/>
    <property type="match status" value="1"/>
</dbReference>
<evidence type="ECO:0000256" key="2">
    <source>
        <dbReference type="ARBA" id="ARBA00004316"/>
    </source>
</evidence>
<dbReference type="OMA" id="CTQLQDN"/>
<proteinExistence type="predicted"/>
<evidence type="ECO:0008006" key="10">
    <source>
        <dbReference type="Google" id="ProtNLM"/>
    </source>
</evidence>
<evidence type="ECO:0000256" key="4">
    <source>
        <dbReference type="ARBA" id="ARBA00023212"/>
    </source>
</evidence>
<protein>
    <recommendedName>
        <fullName evidence="10">Dynein regulatory complex protein 9</fullName>
    </recommendedName>
</protein>
<dbReference type="PANTHER" id="PTHR14871:SF1">
    <property type="entry name" value="DYNEIN REGULATORY COMPLEX PROTEIN 9"/>
    <property type="match status" value="1"/>
</dbReference>
<dbReference type="VEuPathDB" id="TriTrypDB:BSAL_65695"/>
<keyword evidence="4" id="KW-0206">Cytoskeleton</keyword>
<feature type="region of interest" description="Disordered" evidence="7">
    <location>
        <begin position="56"/>
        <end position="91"/>
    </location>
</feature>
<dbReference type="InterPro" id="IPR042618">
    <property type="entry name" value="IQCG"/>
</dbReference>
<evidence type="ECO:0000256" key="7">
    <source>
        <dbReference type="SAM" id="MobiDB-lite"/>
    </source>
</evidence>
<keyword evidence="3" id="KW-0963">Cytoplasm</keyword>
<dbReference type="Proteomes" id="UP000051952">
    <property type="component" value="Unassembled WGS sequence"/>
</dbReference>
<evidence type="ECO:0000256" key="1">
    <source>
        <dbReference type="ARBA" id="ARBA00004245"/>
    </source>
</evidence>
<dbReference type="GO" id="GO:0031514">
    <property type="term" value="C:motile cilium"/>
    <property type="evidence" value="ECO:0007669"/>
    <property type="project" value="TreeGrafter"/>
</dbReference>
<organism evidence="8 9">
    <name type="scientific">Bodo saltans</name>
    <name type="common">Flagellated protozoan</name>
    <dbReference type="NCBI Taxonomy" id="75058"/>
    <lineage>
        <taxon>Eukaryota</taxon>
        <taxon>Discoba</taxon>
        <taxon>Euglenozoa</taxon>
        <taxon>Kinetoplastea</taxon>
        <taxon>Metakinetoplastina</taxon>
        <taxon>Eubodonida</taxon>
        <taxon>Bodonidae</taxon>
        <taxon>Bodo</taxon>
    </lineage>
</organism>
<keyword evidence="5" id="KW-0966">Cell projection</keyword>
<dbReference type="GO" id="GO:0005856">
    <property type="term" value="C:cytoskeleton"/>
    <property type="evidence" value="ECO:0007669"/>
    <property type="project" value="UniProtKB-SubCell"/>
</dbReference>
<gene>
    <name evidence="8" type="ORF">BSAL_65695</name>
</gene>
<evidence type="ECO:0000256" key="5">
    <source>
        <dbReference type="ARBA" id="ARBA00023273"/>
    </source>
</evidence>
<accession>A0A0S4IT44</accession>
<feature type="coiled-coil region" evidence="6">
    <location>
        <begin position="232"/>
        <end position="306"/>
    </location>
</feature>
<evidence type="ECO:0000313" key="8">
    <source>
        <dbReference type="EMBL" id="CUF77808.1"/>
    </source>
</evidence>
<name>A0A0S4IT44_BODSA</name>
<dbReference type="GO" id="GO:0044782">
    <property type="term" value="P:cilium organization"/>
    <property type="evidence" value="ECO:0007669"/>
    <property type="project" value="TreeGrafter"/>
</dbReference>
<keyword evidence="9" id="KW-1185">Reference proteome</keyword>
<dbReference type="AlphaFoldDB" id="A0A0S4IT44"/>
<evidence type="ECO:0000313" key="9">
    <source>
        <dbReference type="Proteomes" id="UP000051952"/>
    </source>
</evidence>